<proteinExistence type="predicted"/>
<comment type="caution">
    <text evidence="11">The sequence shown here is derived from an EMBL/GenBank/DDBJ whole genome shotgun (WGS) entry which is preliminary data.</text>
</comment>
<keyword evidence="5 7" id="KW-0378">Hydrolase</keyword>
<keyword evidence="7 8" id="KW-0442">Lipid degradation</keyword>
<keyword evidence="8" id="KW-0479">Metal-binding</keyword>
<keyword evidence="6 7" id="KW-0443">Lipid metabolism</keyword>
<evidence type="ECO:0000259" key="9">
    <source>
        <dbReference type="PROSITE" id="PS50004"/>
    </source>
</evidence>
<dbReference type="PANTHER" id="PTHR10728">
    <property type="entry name" value="CYTOSOLIC PHOSPHOLIPASE A2"/>
    <property type="match status" value="1"/>
</dbReference>
<gene>
    <name evidence="11" type="primary">Pla2g4e_4</name>
    <name evidence="11" type="ORF">NOTJUL_R06888</name>
</gene>
<comment type="subcellular location">
    <subcellularLocation>
        <location evidence="2">Cytoplasm</location>
        <location evidence="2">Cytosol</location>
    </subcellularLocation>
    <subcellularLocation>
        <location evidence="1">Membrane</location>
        <topology evidence="1">Peripheral membrane protein</topology>
    </subcellularLocation>
</comment>
<dbReference type="InterPro" id="IPR016035">
    <property type="entry name" value="Acyl_Trfase/lysoPLipase"/>
</dbReference>
<dbReference type="FunFam" id="3.40.1090.10:FF:000002">
    <property type="entry name" value="Phospholipase A2"/>
    <property type="match status" value="1"/>
</dbReference>
<dbReference type="SUPFAM" id="SSF52151">
    <property type="entry name" value="FabD/lysophospholipase-like"/>
    <property type="match status" value="1"/>
</dbReference>
<dbReference type="InterPro" id="IPR040723">
    <property type="entry name" value="cPLA2_C2"/>
</dbReference>
<evidence type="ECO:0000256" key="5">
    <source>
        <dbReference type="ARBA" id="ARBA00022801"/>
    </source>
</evidence>
<dbReference type="Pfam" id="PF00168">
    <property type="entry name" value="C2"/>
    <property type="match status" value="1"/>
</dbReference>
<evidence type="ECO:0000256" key="3">
    <source>
        <dbReference type="ARBA" id="ARBA00013278"/>
    </source>
</evidence>
<reference evidence="11 12" key="1">
    <citation type="submission" date="2019-09" db="EMBL/GenBank/DDBJ databases">
        <title>Bird 10,000 Genomes (B10K) Project - Family phase.</title>
        <authorList>
            <person name="Zhang G."/>
        </authorList>
    </citation>
    <scope>NUCLEOTIDE SEQUENCE [LARGE SCALE GENOMIC DNA]</scope>
    <source>
        <strain evidence="11">B10K-MSB-01</strain>
    </source>
</reference>
<dbReference type="EC" id="3.1.1.4" evidence="3 8"/>
<dbReference type="GO" id="GO:0016020">
    <property type="term" value="C:membrane"/>
    <property type="evidence" value="ECO:0007669"/>
    <property type="project" value="UniProtKB-SubCell"/>
</dbReference>
<evidence type="ECO:0000313" key="12">
    <source>
        <dbReference type="Proteomes" id="UP000531559"/>
    </source>
</evidence>
<evidence type="ECO:0000256" key="6">
    <source>
        <dbReference type="ARBA" id="ARBA00023098"/>
    </source>
</evidence>
<evidence type="ECO:0000256" key="4">
    <source>
        <dbReference type="ARBA" id="ARBA00022490"/>
    </source>
</evidence>
<dbReference type="SMART" id="SM00022">
    <property type="entry name" value="PLAc"/>
    <property type="match status" value="1"/>
</dbReference>
<evidence type="ECO:0000313" key="11">
    <source>
        <dbReference type="EMBL" id="NXA44345.1"/>
    </source>
</evidence>
<dbReference type="GO" id="GO:0005829">
    <property type="term" value="C:cytosol"/>
    <property type="evidence" value="ECO:0007669"/>
    <property type="project" value="UniProtKB-SubCell"/>
</dbReference>
<dbReference type="Gene3D" id="3.40.1090.10">
    <property type="entry name" value="Cytosolic phospholipase A2 catalytic domain"/>
    <property type="match status" value="1"/>
</dbReference>
<feature type="non-terminal residue" evidence="11">
    <location>
        <position position="757"/>
    </location>
</feature>
<dbReference type="GO" id="GO:0005509">
    <property type="term" value="F:calcium ion binding"/>
    <property type="evidence" value="ECO:0007669"/>
    <property type="project" value="TreeGrafter"/>
</dbReference>
<dbReference type="GO" id="GO:0046475">
    <property type="term" value="P:glycerophospholipid catabolic process"/>
    <property type="evidence" value="ECO:0007669"/>
    <property type="project" value="TreeGrafter"/>
</dbReference>
<keyword evidence="4 8" id="KW-0963">Cytoplasm</keyword>
<evidence type="ECO:0000256" key="8">
    <source>
        <dbReference type="RuleBase" id="RU362102"/>
    </source>
</evidence>
<dbReference type="PROSITE" id="PS51210">
    <property type="entry name" value="PLA2C"/>
    <property type="match status" value="1"/>
</dbReference>
<sequence>VTQSDCYVSLSLPTASVQQFRTKTIRNSKNPTWNETFHFTIQSQVKNILELKVCDEDSTTQDDHLLTVFFDVSKIQLGENIQLCFQLNPQSRVDHFFVLSFSPDPPENITTNGVLVLIKWQRLWECDNVCSVISPVRKFALTVDGSYEGTQTHTLSSCICPTSPARFHYIKYNQSALNVALPQRRRLSRVRCRATTQRDLCWVGLQRALTPVSVQVCVPRNLDARLGFNLCADEQNFLQNRKKVVAAALKDVLHLEEDLQEHEVPIVAVTTAGCGIRALTAMYGSILGLQKLNVLDCVSYISGSSGTTWTMTKLYEDADWSRKDLGEIITEARKQAAKCKMGAFCLRSLRNYYKELSQRTQAGHKTSFIDLWGLIIESMLNDGKCHHRLSDQRRAVNQGQNPLPIYLALNVKDKVTTKDFREWVEFTPYEVGFLKYGAFIRAEDFGSEFFMGRLMKKLPESRICFMQGMWSSIFSKNLLDAWHAADNSEDFWHRWTQDKVTEIEEQPDLPEKPYEMATCMYTPASGLSTALRDILTDRPAVSKYHNFLRGFQMHNEYIQHEQFSKWKDTLLDMSPNDLRGNSEHLELVDAAFFFETSCPPLMRPERKVDVILHLNYTGGSQTLPLEQACRYFSEQGLPFPKVVLQEDEKKNLKECYMFDDTETPGAPILLYFPLVNDSFQRFVAPGMTRSAAEMDQGKVDISSFCSPYSTREVSLKADDFNKLLKLTNYNIMNNESMILQALRTAVARKKQAQSQQV</sequence>
<feature type="non-terminal residue" evidence="11">
    <location>
        <position position="1"/>
    </location>
</feature>
<organism evidence="11 12">
    <name type="scientific">Nothocercus julius</name>
    <dbReference type="NCBI Taxonomy" id="2585813"/>
    <lineage>
        <taxon>Eukaryota</taxon>
        <taxon>Metazoa</taxon>
        <taxon>Chordata</taxon>
        <taxon>Craniata</taxon>
        <taxon>Vertebrata</taxon>
        <taxon>Euteleostomi</taxon>
        <taxon>Archelosauria</taxon>
        <taxon>Archosauria</taxon>
        <taxon>Dinosauria</taxon>
        <taxon>Saurischia</taxon>
        <taxon>Theropoda</taxon>
        <taxon>Coelurosauria</taxon>
        <taxon>Aves</taxon>
        <taxon>Palaeognathae</taxon>
        <taxon>Tinamiformes</taxon>
        <taxon>Tinamidae</taxon>
        <taxon>Nothocercus</taxon>
    </lineage>
</organism>
<feature type="domain" description="PLA2c" evidence="10">
    <location>
        <begin position="216"/>
        <end position="757"/>
    </location>
</feature>
<name>A0A7K7VSE8_9AVES</name>
<evidence type="ECO:0000256" key="2">
    <source>
        <dbReference type="ARBA" id="ARBA00004514"/>
    </source>
</evidence>
<dbReference type="SUPFAM" id="SSF49562">
    <property type="entry name" value="C2 domain (Calcium/lipid-binding domain, CaLB)"/>
    <property type="match status" value="1"/>
</dbReference>
<dbReference type="PROSITE" id="PS50004">
    <property type="entry name" value="C2"/>
    <property type="match status" value="1"/>
</dbReference>
<keyword evidence="12" id="KW-1185">Reference proteome</keyword>
<accession>A0A7K7VSE8</accession>
<dbReference type="Proteomes" id="UP000531559">
    <property type="component" value="Unassembled WGS sequence"/>
</dbReference>
<dbReference type="OrthoDB" id="270970at2759"/>
<dbReference type="EMBL" id="VZSV01000001">
    <property type="protein sequence ID" value="NXA44345.1"/>
    <property type="molecule type" value="Genomic_DNA"/>
</dbReference>
<dbReference type="CDD" id="cd07201">
    <property type="entry name" value="cPLA2_Grp-IVB-IVD-IVE-IVF"/>
    <property type="match status" value="1"/>
</dbReference>
<comment type="domain">
    <text evidence="8">The N-terminal C2 domain associates with lipid membranes upon calcium binding.</text>
</comment>
<evidence type="ECO:0000256" key="1">
    <source>
        <dbReference type="ARBA" id="ARBA00004170"/>
    </source>
</evidence>
<dbReference type="Pfam" id="PF01735">
    <property type="entry name" value="PLA2_B"/>
    <property type="match status" value="1"/>
</dbReference>
<dbReference type="AlphaFoldDB" id="A0A7K7VSE8"/>
<keyword evidence="8" id="KW-0106">Calcium</keyword>
<evidence type="ECO:0000256" key="7">
    <source>
        <dbReference type="PROSITE-ProRule" id="PRU00555"/>
    </source>
</evidence>
<dbReference type="SMART" id="SM00239">
    <property type="entry name" value="C2"/>
    <property type="match status" value="1"/>
</dbReference>
<evidence type="ECO:0000259" key="10">
    <source>
        <dbReference type="PROSITE" id="PS51210"/>
    </source>
</evidence>
<dbReference type="InterPro" id="IPR000008">
    <property type="entry name" value="C2_dom"/>
</dbReference>
<dbReference type="Gene3D" id="2.60.40.150">
    <property type="entry name" value="C2 domain"/>
    <property type="match status" value="1"/>
</dbReference>
<dbReference type="InterPro" id="IPR002642">
    <property type="entry name" value="LysoPLipase_cat_dom"/>
</dbReference>
<dbReference type="GO" id="GO:0047498">
    <property type="term" value="F:calcium-dependent phospholipase A2 activity"/>
    <property type="evidence" value="ECO:0007669"/>
    <property type="project" value="TreeGrafter"/>
</dbReference>
<dbReference type="PANTHER" id="PTHR10728:SF65">
    <property type="entry name" value="PHOSPHOLIPASE A2"/>
    <property type="match status" value="1"/>
</dbReference>
<dbReference type="GO" id="GO:0005544">
    <property type="term" value="F:calcium-dependent phospholipid binding"/>
    <property type="evidence" value="ECO:0007669"/>
    <property type="project" value="TreeGrafter"/>
</dbReference>
<feature type="domain" description="C2" evidence="9">
    <location>
        <begin position="1"/>
        <end position="85"/>
    </location>
</feature>
<dbReference type="InterPro" id="IPR035892">
    <property type="entry name" value="C2_domain_sf"/>
</dbReference>
<dbReference type="Pfam" id="PF18695">
    <property type="entry name" value="cPLA2_C2"/>
    <property type="match status" value="1"/>
</dbReference>
<comment type="catalytic activity">
    <reaction evidence="8">
        <text>a 1,2-diacyl-sn-glycero-3-phosphocholine + H2O = a 1-acyl-sn-glycero-3-phosphocholine + a fatty acid + H(+)</text>
        <dbReference type="Rhea" id="RHEA:15801"/>
        <dbReference type="ChEBI" id="CHEBI:15377"/>
        <dbReference type="ChEBI" id="CHEBI:15378"/>
        <dbReference type="ChEBI" id="CHEBI:28868"/>
        <dbReference type="ChEBI" id="CHEBI:57643"/>
        <dbReference type="ChEBI" id="CHEBI:58168"/>
        <dbReference type="EC" id="3.1.1.4"/>
    </reaction>
</comment>
<protein>
    <recommendedName>
        <fullName evidence="3 8">Phospholipase A2</fullName>
        <ecNumber evidence="3 8">3.1.1.4</ecNumber>
    </recommendedName>
</protein>